<evidence type="ECO:0000256" key="3">
    <source>
        <dbReference type="ARBA" id="ARBA00022884"/>
    </source>
</evidence>
<keyword evidence="2 6" id="KW-0699">rRNA-binding</keyword>
<dbReference type="GO" id="GO:0019843">
    <property type="term" value="F:rRNA binding"/>
    <property type="evidence" value="ECO:0007669"/>
    <property type="project" value="UniProtKB-UniRule"/>
</dbReference>
<keyword evidence="4 6" id="KW-0689">Ribosomal protein</keyword>
<dbReference type="OrthoDB" id="9793353at2"/>
<name>A0A1H8CUI3_9FIRM</name>
<dbReference type="InterPro" id="IPR012678">
    <property type="entry name" value="Ribosomal_uL23/eL15/eS24_sf"/>
</dbReference>
<dbReference type="AlphaFoldDB" id="A0A1H8CUI3"/>
<dbReference type="InterPro" id="IPR013025">
    <property type="entry name" value="Ribosomal_uL23-like"/>
</dbReference>
<sequence length="97" mass="10991">MRTAQDVIIKPIITEDSMAALQMKKYTFKVAKDANKIEIAKAVEVLFGVKVKNVNTMNVNGRAKRQGLHQGYKPDWKKAIVTLTEESKGIEFFESMM</sequence>
<organism evidence="8 9">
    <name type="scientific">Hydrogenoanaerobacterium saccharovorans</name>
    <dbReference type="NCBI Taxonomy" id="474960"/>
    <lineage>
        <taxon>Bacteria</taxon>
        <taxon>Bacillati</taxon>
        <taxon>Bacillota</taxon>
        <taxon>Clostridia</taxon>
        <taxon>Eubacteriales</taxon>
        <taxon>Oscillospiraceae</taxon>
        <taxon>Hydrogenoanaerobacterium</taxon>
    </lineage>
</organism>
<dbReference type="Pfam" id="PF00276">
    <property type="entry name" value="Ribosomal_L23"/>
    <property type="match status" value="1"/>
</dbReference>
<evidence type="ECO:0000313" key="9">
    <source>
        <dbReference type="Proteomes" id="UP000199158"/>
    </source>
</evidence>
<proteinExistence type="inferred from homology"/>
<dbReference type="FunFam" id="3.30.70.330:FF:000001">
    <property type="entry name" value="50S ribosomal protein L23"/>
    <property type="match status" value="1"/>
</dbReference>
<evidence type="ECO:0000256" key="5">
    <source>
        <dbReference type="ARBA" id="ARBA00023274"/>
    </source>
</evidence>
<comment type="subunit">
    <text evidence="6">Part of the 50S ribosomal subunit. Contacts protein L29, and trigger factor when it is bound to the ribosome.</text>
</comment>
<reference evidence="8 9" key="1">
    <citation type="submission" date="2016-10" db="EMBL/GenBank/DDBJ databases">
        <authorList>
            <person name="de Groot N.N."/>
        </authorList>
    </citation>
    <scope>NUCLEOTIDE SEQUENCE [LARGE SCALE GENOMIC DNA]</scope>
    <source>
        <strain evidence="8 9">CGMCC 1.5070</strain>
    </source>
</reference>
<dbReference type="RefSeq" id="WP_092755243.1">
    <property type="nucleotide sequence ID" value="NZ_FOCG01000002.1"/>
</dbReference>
<dbReference type="NCBIfam" id="NF004363">
    <property type="entry name" value="PRK05738.2-4"/>
    <property type="match status" value="1"/>
</dbReference>
<dbReference type="HAMAP" id="MF_01369_B">
    <property type="entry name" value="Ribosomal_uL23_B"/>
    <property type="match status" value="1"/>
</dbReference>
<dbReference type="InterPro" id="IPR001014">
    <property type="entry name" value="Ribosomal_uL23_CS"/>
</dbReference>
<dbReference type="EMBL" id="FOCG01000002">
    <property type="protein sequence ID" value="SEM97797.1"/>
    <property type="molecule type" value="Genomic_DNA"/>
</dbReference>
<evidence type="ECO:0000256" key="1">
    <source>
        <dbReference type="ARBA" id="ARBA00006700"/>
    </source>
</evidence>
<evidence type="ECO:0000256" key="7">
    <source>
        <dbReference type="RuleBase" id="RU003934"/>
    </source>
</evidence>
<accession>A0A1H8CUI3</accession>
<gene>
    <name evidence="6" type="primary">rplW</name>
    <name evidence="8" type="ORF">SAMN05216180_2305</name>
</gene>
<keyword evidence="5 6" id="KW-0687">Ribonucleoprotein</keyword>
<protein>
    <recommendedName>
        <fullName evidence="6">Large ribosomal subunit protein uL23</fullName>
    </recommendedName>
</protein>
<dbReference type="GO" id="GO:1990904">
    <property type="term" value="C:ribonucleoprotein complex"/>
    <property type="evidence" value="ECO:0007669"/>
    <property type="project" value="UniProtKB-KW"/>
</dbReference>
<comment type="similarity">
    <text evidence="1 6 7">Belongs to the universal ribosomal protein uL23 family.</text>
</comment>
<dbReference type="GO" id="GO:0006412">
    <property type="term" value="P:translation"/>
    <property type="evidence" value="ECO:0007669"/>
    <property type="project" value="UniProtKB-UniRule"/>
</dbReference>
<dbReference type="GO" id="GO:0005840">
    <property type="term" value="C:ribosome"/>
    <property type="evidence" value="ECO:0007669"/>
    <property type="project" value="UniProtKB-KW"/>
</dbReference>
<dbReference type="Proteomes" id="UP000199158">
    <property type="component" value="Unassembled WGS sequence"/>
</dbReference>
<evidence type="ECO:0000256" key="6">
    <source>
        <dbReference type="HAMAP-Rule" id="MF_01369"/>
    </source>
</evidence>
<dbReference type="PROSITE" id="PS00050">
    <property type="entry name" value="RIBOSOMAL_L23"/>
    <property type="match status" value="1"/>
</dbReference>
<keyword evidence="9" id="KW-1185">Reference proteome</keyword>
<dbReference type="SUPFAM" id="SSF54189">
    <property type="entry name" value="Ribosomal proteins S24e, L23 and L15e"/>
    <property type="match status" value="1"/>
</dbReference>
<evidence type="ECO:0000313" key="8">
    <source>
        <dbReference type="EMBL" id="SEM97797.1"/>
    </source>
</evidence>
<dbReference type="PANTHER" id="PTHR11620">
    <property type="entry name" value="60S RIBOSOMAL PROTEIN L23A"/>
    <property type="match status" value="1"/>
</dbReference>
<comment type="function">
    <text evidence="6">One of the early assembly proteins it binds 23S rRNA. One of the proteins that surrounds the polypeptide exit tunnel on the outside of the ribosome. Forms the main docking site for trigger factor binding to the ribosome.</text>
</comment>
<dbReference type="STRING" id="474960.SAMN05216180_2305"/>
<dbReference type="InterPro" id="IPR012677">
    <property type="entry name" value="Nucleotide-bd_a/b_plait_sf"/>
</dbReference>
<dbReference type="GO" id="GO:0003735">
    <property type="term" value="F:structural constituent of ribosome"/>
    <property type="evidence" value="ECO:0007669"/>
    <property type="project" value="InterPro"/>
</dbReference>
<evidence type="ECO:0000256" key="4">
    <source>
        <dbReference type="ARBA" id="ARBA00022980"/>
    </source>
</evidence>
<keyword evidence="3 6" id="KW-0694">RNA-binding</keyword>
<evidence type="ECO:0000256" key="2">
    <source>
        <dbReference type="ARBA" id="ARBA00022730"/>
    </source>
</evidence>
<dbReference type="Gene3D" id="3.30.70.330">
    <property type="match status" value="1"/>
</dbReference>